<evidence type="ECO:0000256" key="6">
    <source>
        <dbReference type="ARBA" id="ARBA00022692"/>
    </source>
</evidence>
<dbReference type="PROSITE" id="PS50850">
    <property type="entry name" value="MFS"/>
    <property type="match status" value="1"/>
</dbReference>
<feature type="transmembrane region" description="Helical" evidence="10">
    <location>
        <begin position="86"/>
        <end position="104"/>
    </location>
</feature>
<gene>
    <name evidence="12" type="ORF">QJ522_09310</name>
</gene>
<evidence type="ECO:0000256" key="2">
    <source>
        <dbReference type="ARBA" id="ARBA00010992"/>
    </source>
</evidence>
<feature type="transmembrane region" description="Helical" evidence="10">
    <location>
        <begin position="258"/>
        <end position="281"/>
    </location>
</feature>
<sequence>MSQDLDPTAPQGSMRYVFLVSIVAALGGLLFGYDTGVINGAIGPLTAHFELNDVQQGWATGCALLGCALGAAGAGALSDRFGRKKVLILSAVLFLISAIGTAIPKTVTTFIIYRILGGIGVGAASFSSPMYIAEISPARMRGRLVSVNQFAIVSGFLVVYFVNYIIALQGDEMWNVQTGWRWMFGSESLPALLLLVLLFFVPESPRWLTKQGRSDEALGILTRVDGARYAQAELAEITDTLAHESGSLKQLLQPGMKIILVIGIVLAVLQQVTGINVFLYFGTEIFKKMGSETNAALLQTVVVGVVNLTFTVVAIWTVDRLGRRPLMMIGSAGMGVCLFAMGLAAYRQATGLWMLLFILGYIACFALSVGPVTWVILSEIFPTRIRGRAMAIATVCLWIANYVVSQTFPMMDENPWLIATFRRGFPFWLYGAFCIVLFLFVRAFVPETKGRTLEEIERRWLQSARRP</sequence>
<feature type="transmembrane region" description="Helical" evidence="10">
    <location>
        <begin position="179"/>
        <end position="201"/>
    </location>
</feature>
<dbReference type="InterPro" id="IPR020846">
    <property type="entry name" value="MFS_dom"/>
</dbReference>
<comment type="similarity">
    <text evidence="2 9">Belongs to the major facilitator superfamily. Sugar transporter (TC 2.A.1.1) family.</text>
</comment>
<organism evidence="12 13">
    <name type="scientific">Anaerobaca lacustris</name>
    <dbReference type="NCBI Taxonomy" id="3044600"/>
    <lineage>
        <taxon>Bacteria</taxon>
        <taxon>Pseudomonadati</taxon>
        <taxon>Planctomycetota</taxon>
        <taxon>Phycisphaerae</taxon>
        <taxon>Sedimentisphaerales</taxon>
        <taxon>Anaerobacaceae</taxon>
        <taxon>Anaerobaca</taxon>
    </lineage>
</organism>
<evidence type="ECO:0000256" key="7">
    <source>
        <dbReference type="ARBA" id="ARBA00022989"/>
    </source>
</evidence>
<dbReference type="EMBL" id="JASCXX010000009">
    <property type="protein sequence ID" value="MDI6449239.1"/>
    <property type="molecule type" value="Genomic_DNA"/>
</dbReference>
<keyword evidence="13" id="KW-1185">Reference proteome</keyword>
<evidence type="ECO:0000256" key="8">
    <source>
        <dbReference type="ARBA" id="ARBA00023136"/>
    </source>
</evidence>
<dbReference type="RefSeq" id="WP_349244645.1">
    <property type="nucleotide sequence ID" value="NZ_JASCXX010000009.1"/>
</dbReference>
<feature type="transmembrane region" description="Helical" evidence="10">
    <location>
        <begin position="58"/>
        <end position="77"/>
    </location>
</feature>
<name>A0AAW6TZW3_9BACT</name>
<feature type="transmembrane region" description="Helical" evidence="10">
    <location>
        <begin position="425"/>
        <end position="445"/>
    </location>
</feature>
<feature type="transmembrane region" description="Helical" evidence="10">
    <location>
        <begin position="144"/>
        <end position="167"/>
    </location>
</feature>
<proteinExistence type="inferred from homology"/>
<evidence type="ECO:0000256" key="5">
    <source>
        <dbReference type="ARBA" id="ARBA00022597"/>
    </source>
</evidence>
<feature type="transmembrane region" description="Helical" evidence="10">
    <location>
        <begin position="110"/>
        <end position="132"/>
    </location>
</feature>
<dbReference type="Gene3D" id="1.20.1250.20">
    <property type="entry name" value="MFS general substrate transporter like domains"/>
    <property type="match status" value="2"/>
</dbReference>
<dbReference type="PROSITE" id="PS00217">
    <property type="entry name" value="SUGAR_TRANSPORT_2"/>
    <property type="match status" value="1"/>
</dbReference>
<evidence type="ECO:0000256" key="1">
    <source>
        <dbReference type="ARBA" id="ARBA00004651"/>
    </source>
</evidence>
<dbReference type="InterPro" id="IPR047984">
    <property type="entry name" value="XylE-like"/>
</dbReference>
<dbReference type="PRINTS" id="PR00171">
    <property type="entry name" value="SUGRTRNSPORT"/>
</dbReference>
<keyword evidence="3 9" id="KW-0813">Transport</keyword>
<dbReference type="Proteomes" id="UP001431776">
    <property type="component" value="Unassembled WGS sequence"/>
</dbReference>
<feature type="transmembrane region" description="Helical" evidence="10">
    <location>
        <begin position="296"/>
        <end position="318"/>
    </location>
</feature>
<feature type="domain" description="Major facilitator superfamily (MFS) profile" evidence="11">
    <location>
        <begin position="20"/>
        <end position="449"/>
    </location>
</feature>
<dbReference type="SUPFAM" id="SSF103473">
    <property type="entry name" value="MFS general substrate transporter"/>
    <property type="match status" value="1"/>
</dbReference>
<comment type="caution">
    <text evidence="12">The sequence shown here is derived from an EMBL/GenBank/DDBJ whole genome shotgun (WGS) entry which is preliminary data.</text>
</comment>
<dbReference type="PROSITE" id="PS00216">
    <property type="entry name" value="SUGAR_TRANSPORT_1"/>
    <property type="match status" value="2"/>
</dbReference>
<dbReference type="Pfam" id="PF00083">
    <property type="entry name" value="Sugar_tr"/>
    <property type="match status" value="1"/>
</dbReference>
<evidence type="ECO:0000256" key="4">
    <source>
        <dbReference type="ARBA" id="ARBA00022475"/>
    </source>
</evidence>
<reference evidence="12" key="1">
    <citation type="submission" date="2023-05" db="EMBL/GenBank/DDBJ databases">
        <title>Anaerotaeda fermentans gen. nov., sp. nov., a novel anaerobic planctomycete of the new family within the order Sedimentisphaerales isolated from Taman Peninsula, Russia.</title>
        <authorList>
            <person name="Khomyakova M.A."/>
            <person name="Merkel A.Y."/>
            <person name="Slobodkin A.I."/>
        </authorList>
    </citation>
    <scope>NUCLEOTIDE SEQUENCE</scope>
    <source>
        <strain evidence="12">M17dextr</strain>
    </source>
</reference>
<feature type="transmembrane region" description="Helical" evidence="10">
    <location>
        <begin position="352"/>
        <end position="377"/>
    </location>
</feature>
<keyword evidence="4" id="KW-1003">Cell membrane</keyword>
<dbReference type="PANTHER" id="PTHR48020">
    <property type="entry name" value="PROTON MYO-INOSITOL COTRANSPORTER"/>
    <property type="match status" value="1"/>
</dbReference>
<feature type="transmembrane region" description="Helical" evidence="10">
    <location>
        <begin position="16"/>
        <end position="38"/>
    </location>
</feature>
<keyword evidence="8 10" id="KW-0472">Membrane</keyword>
<dbReference type="PANTHER" id="PTHR48020:SF12">
    <property type="entry name" value="PROTON MYO-INOSITOL COTRANSPORTER"/>
    <property type="match status" value="1"/>
</dbReference>
<evidence type="ECO:0000256" key="10">
    <source>
        <dbReference type="SAM" id="Phobius"/>
    </source>
</evidence>
<evidence type="ECO:0000259" key="11">
    <source>
        <dbReference type="PROSITE" id="PS50850"/>
    </source>
</evidence>
<dbReference type="NCBIfam" id="TIGR00879">
    <property type="entry name" value="SP"/>
    <property type="match status" value="1"/>
</dbReference>
<comment type="subcellular location">
    <subcellularLocation>
        <location evidence="1">Cell membrane</location>
        <topology evidence="1">Multi-pass membrane protein</topology>
    </subcellularLocation>
</comment>
<evidence type="ECO:0000256" key="3">
    <source>
        <dbReference type="ARBA" id="ARBA00022448"/>
    </source>
</evidence>
<evidence type="ECO:0000313" key="12">
    <source>
        <dbReference type="EMBL" id="MDI6449239.1"/>
    </source>
</evidence>
<evidence type="ECO:0000256" key="9">
    <source>
        <dbReference type="RuleBase" id="RU003346"/>
    </source>
</evidence>
<keyword evidence="6 10" id="KW-0812">Transmembrane</keyword>
<dbReference type="GO" id="GO:0022857">
    <property type="term" value="F:transmembrane transporter activity"/>
    <property type="evidence" value="ECO:0007669"/>
    <property type="project" value="InterPro"/>
</dbReference>
<dbReference type="InterPro" id="IPR005829">
    <property type="entry name" value="Sugar_transporter_CS"/>
</dbReference>
<dbReference type="InterPro" id="IPR005828">
    <property type="entry name" value="MFS_sugar_transport-like"/>
</dbReference>
<dbReference type="InterPro" id="IPR003663">
    <property type="entry name" value="Sugar/inositol_transpt"/>
</dbReference>
<keyword evidence="5" id="KW-0762">Sugar transport</keyword>
<evidence type="ECO:0000313" key="13">
    <source>
        <dbReference type="Proteomes" id="UP001431776"/>
    </source>
</evidence>
<feature type="transmembrane region" description="Helical" evidence="10">
    <location>
        <begin position="325"/>
        <end position="346"/>
    </location>
</feature>
<dbReference type="InterPro" id="IPR050814">
    <property type="entry name" value="Myo-inositol_Transporter"/>
</dbReference>
<keyword evidence="7 10" id="KW-1133">Transmembrane helix</keyword>
<dbReference type="FunFam" id="1.20.1250.20:FF:000122">
    <property type="entry name" value="D-xylose transporter XylE"/>
    <property type="match status" value="1"/>
</dbReference>
<dbReference type="AlphaFoldDB" id="A0AAW6TZW3"/>
<protein>
    <submittedName>
        <fullName evidence="12">Sugar porter family MFS transporter</fullName>
    </submittedName>
</protein>
<accession>A0AAW6TZW3</accession>
<dbReference type="InterPro" id="IPR036259">
    <property type="entry name" value="MFS_trans_sf"/>
</dbReference>
<feature type="transmembrane region" description="Helical" evidence="10">
    <location>
        <begin position="389"/>
        <end position="405"/>
    </location>
</feature>
<dbReference type="CDD" id="cd17359">
    <property type="entry name" value="MFS_XylE_like"/>
    <property type="match status" value="1"/>
</dbReference>
<dbReference type="GO" id="GO:0005886">
    <property type="term" value="C:plasma membrane"/>
    <property type="evidence" value="ECO:0007669"/>
    <property type="project" value="UniProtKB-SubCell"/>
</dbReference>